<evidence type="ECO:0000256" key="2">
    <source>
        <dbReference type="ARBA" id="ARBA00023004"/>
    </source>
</evidence>
<dbReference type="GO" id="GO:0051536">
    <property type="term" value="F:iron-sulfur cluster binding"/>
    <property type="evidence" value="ECO:0007669"/>
    <property type="project" value="UniProtKB-KW"/>
</dbReference>
<name>A0A845QHT4_9FIRM</name>
<reference evidence="6 7" key="1">
    <citation type="submission" date="2018-08" db="EMBL/GenBank/DDBJ databases">
        <title>Murine metabolic-syndrome-specific gut microbial biobank.</title>
        <authorList>
            <person name="Liu C."/>
        </authorList>
    </citation>
    <scope>NUCLEOTIDE SEQUENCE [LARGE SCALE GENOMIC DNA]</scope>
    <source>
        <strain evidence="6 7">28</strain>
    </source>
</reference>
<dbReference type="Gene3D" id="3.40.50.360">
    <property type="match status" value="1"/>
</dbReference>
<dbReference type="InterPro" id="IPR017900">
    <property type="entry name" value="4Fe4S_Fe_S_CS"/>
</dbReference>
<protein>
    <submittedName>
        <fullName evidence="6">Ferredoxin</fullName>
    </submittedName>
</protein>
<evidence type="ECO:0000256" key="3">
    <source>
        <dbReference type="ARBA" id="ARBA00023014"/>
    </source>
</evidence>
<dbReference type="InterPro" id="IPR017896">
    <property type="entry name" value="4Fe4S_Fe-S-bd"/>
</dbReference>
<accession>A0A845QHT4</accession>
<feature type="domain" description="Flavodoxin-like" evidence="4">
    <location>
        <begin position="17"/>
        <end position="166"/>
    </location>
</feature>
<dbReference type="GO" id="GO:0046872">
    <property type="term" value="F:metal ion binding"/>
    <property type="evidence" value="ECO:0007669"/>
    <property type="project" value="UniProtKB-KW"/>
</dbReference>
<dbReference type="Gene3D" id="3.30.70.20">
    <property type="match status" value="1"/>
</dbReference>
<evidence type="ECO:0000259" key="5">
    <source>
        <dbReference type="PROSITE" id="PS51379"/>
    </source>
</evidence>
<dbReference type="InterPro" id="IPR029039">
    <property type="entry name" value="Flavoprotein-like_sf"/>
</dbReference>
<dbReference type="Proteomes" id="UP000446866">
    <property type="component" value="Unassembled WGS sequence"/>
</dbReference>
<dbReference type="SUPFAM" id="SSF52218">
    <property type="entry name" value="Flavoproteins"/>
    <property type="match status" value="1"/>
</dbReference>
<evidence type="ECO:0000313" key="6">
    <source>
        <dbReference type="EMBL" id="NBH61459.1"/>
    </source>
</evidence>
<dbReference type="EMBL" id="QXWK01000012">
    <property type="protein sequence ID" value="NBH61459.1"/>
    <property type="molecule type" value="Genomic_DNA"/>
</dbReference>
<dbReference type="PROSITE" id="PS50902">
    <property type="entry name" value="FLAVODOXIN_LIKE"/>
    <property type="match status" value="1"/>
</dbReference>
<feature type="domain" description="4Fe-4S ferredoxin-type" evidence="5">
    <location>
        <begin position="235"/>
        <end position="255"/>
    </location>
</feature>
<dbReference type="PROSITE" id="PS00198">
    <property type="entry name" value="4FE4S_FER_1"/>
    <property type="match status" value="2"/>
</dbReference>
<dbReference type="AlphaFoldDB" id="A0A845QHT4"/>
<feature type="domain" description="4Fe-4S ferredoxin-type" evidence="5">
    <location>
        <begin position="205"/>
        <end position="234"/>
    </location>
</feature>
<dbReference type="GO" id="GO:0016651">
    <property type="term" value="F:oxidoreductase activity, acting on NAD(P)H"/>
    <property type="evidence" value="ECO:0007669"/>
    <property type="project" value="UniProtKB-ARBA"/>
</dbReference>
<keyword evidence="1" id="KW-0479">Metal-binding</keyword>
<dbReference type="NCBIfam" id="NF038196">
    <property type="entry name" value="ferrodoxin_EFR1"/>
    <property type="match status" value="1"/>
</dbReference>
<comment type="caution">
    <text evidence="6">The sequence shown here is derived from an EMBL/GenBank/DDBJ whole genome shotgun (WGS) entry which is preliminary data.</text>
</comment>
<evidence type="ECO:0000259" key="4">
    <source>
        <dbReference type="PROSITE" id="PS50902"/>
    </source>
</evidence>
<keyword evidence="3" id="KW-0411">Iron-sulfur</keyword>
<dbReference type="PROSITE" id="PS51379">
    <property type="entry name" value="4FE4S_FER_2"/>
    <property type="match status" value="2"/>
</dbReference>
<sequence length="279" mass="29675">MFAGLCEREGALMIKQIWAVYFSPTGSTKGLIVRIAKAAAEALGAAAVQEFDITKPENRQSRAEFGARDFVIFGMPTYAGRLPNKIMPYIRDSVKSAGASCVPVVTFGGRSFDDSLAELSDLLEETGFKLAGGGAFVCRHAFAKVAEGRPGRADFEKAAELGEGAMKNLQTGHTLSAEVFPGNHPAGPYYVPKGLEGTPAVFLKAKPVTDSGKCTGCGLCAEHCPMGSIGTDGICIKCQACIAVCPQSAKYFTDGAFLSHKAMLERDFADNRVESQIWI</sequence>
<keyword evidence="7" id="KW-1185">Reference proteome</keyword>
<keyword evidence="2" id="KW-0408">Iron</keyword>
<dbReference type="InterPro" id="IPR047964">
    <property type="entry name" value="EFR1-like"/>
</dbReference>
<dbReference type="Pfam" id="PF00037">
    <property type="entry name" value="Fer4"/>
    <property type="match status" value="1"/>
</dbReference>
<dbReference type="SUPFAM" id="SSF54862">
    <property type="entry name" value="4Fe-4S ferredoxins"/>
    <property type="match status" value="1"/>
</dbReference>
<evidence type="ECO:0000256" key="1">
    <source>
        <dbReference type="ARBA" id="ARBA00022723"/>
    </source>
</evidence>
<dbReference type="InterPro" id="IPR008254">
    <property type="entry name" value="Flavodoxin/NO_synth"/>
</dbReference>
<dbReference type="GO" id="GO:0010181">
    <property type="term" value="F:FMN binding"/>
    <property type="evidence" value="ECO:0007669"/>
    <property type="project" value="InterPro"/>
</dbReference>
<evidence type="ECO:0000313" key="7">
    <source>
        <dbReference type="Proteomes" id="UP000446866"/>
    </source>
</evidence>
<organism evidence="6 7">
    <name type="scientific">Anaerotruncus colihominis</name>
    <dbReference type="NCBI Taxonomy" id="169435"/>
    <lineage>
        <taxon>Bacteria</taxon>
        <taxon>Bacillati</taxon>
        <taxon>Bacillota</taxon>
        <taxon>Clostridia</taxon>
        <taxon>Eubacteriales</taxon>
        <taxon>Oscillospiraceae</taxon>
        <taxon>Anaerotruncus</taxon>
    </lineage>
</organism>
<proteinExistence type="predicted"/>
<gene>
    <name evidence="6" type="ORF">D0435_07330</name>
</gene>